<dbReference type="EMBL" id="MEHJ01000002">
    <property type="protein sequence ID" value="OEJ21497.1"/>
    <property type="molecule type" value="Genomic_DNA"/>
</dbReference>
<dbReference type="AlphaFoldDB" id="A0A1E5NYW5"/>
<comment type="caution">
    <text evidence="1">The sequence shown here is derived from an EMBL/GenBank/DDBJ whole genome shotgun (WGS) entry which is preliminary data.</text>
</comment>
<name>A0A1E5NYW5_9ACTN</name>
<accession>A0A1E5NYW5</accession>
<evidence type="ECO:0000313" key="1">
    <source>
        <dbReference type="EMBL" id="OEJ21497.1"/>
    </source>
</evidence>
<dbReference type="Proteomes" id="UP000095759">
    <property type="component" value="Unassembled WGS sequence"/>
</dbReference>
<gene>
    <name evidence="1" type="ORF">AS594_38785</name>
</gene>
<reference evidence="1 2" key="1">
    <citation type="submission" date="2016-08" db="EMBL/GenBank/DDBJ databases">
        <title>Complete genome sequence of Streptomyces agglomeratus strain 6-3-2, a novel anti-MRSA actinomycete isolated from Wuli of Tebit, China.</title>
        <authorList>
            <person name="Chen X."/>
        </authorList>
    </citation>
    <scope>NUCLEOTIDE SEQUENCE [LARGE SCALE GENOMIC DNA]</scope>
    <source>
        <strain evidence="1 2">6-3-2</strain>
    </source>
</reference>
<protein>
    <submittedName>
        <fullName evidence="1">Uncharacterized protein</fullName>
    </submittedName>
</protein>
<keyword evidence="2" id="KW-1185">Reference proteome</keyword>
<sequence length="74" mass="8414">MLLLSLYLVMVSFLPLLLVSAVRAFPDHLLMILLPCSAQRCFVEEELQPYCLTCVPDAFEVTPMHLADFLFLIV</sequence>
<proteinExistence type="predicted"/>
<evidence type="ECO:0000313" key="2">
    <source>
        <dbReference type="Proteomes" id="UP000095759"/>
    </source>
</evidence>
<organism evidence="1 2">
    <name type="scientific">Streptomyces agglomeratus</name>
    <dbReference type="NCBI Taxonomy" id="285458"/>
    <lineage>
        <taxon>Bacteria</taxon>
        <taxon>Bacillati</taxon>
        <taxon>Actinomycetota</taxon>
        <taxon>Actinomycetes</taxon>
        <taxon>Kitasatosporales</taxon>
        <taxon>Streptomycetaceae</taxon>
        <taxon>Streptomyces</taxon>
    </lineage>
</organism>